<feature type="transmembrane region" description="Helical" evidence="5">
    <location>
        <begin position="61"/>
        <end position="81"/>
    </location>
</feature>
<feature type="transmembrane region" description="Helical" evidence="5">
    <location>
        <begin position="101"/>
        <end position="121"/>
    </location>
</feature>
<comment type="subcellular location">
    <subcellularLocation>
        <location evidence="1">Membrane</location>
        <topology evidence="1">Multi-pass membrane protein</topology>
    </subcellularLocation>
</comment>
<keyword evidence="4 5" id="KW-0472">Membrane</keyword>
<gene>
    <name evidence="7" type="ORF">H8K36_18030</name>
</gene>
<evidence type="ECO:0000256" key="1">
    <source>
        <dbReference type="ARBA" id="ARBA00004141"/>
    </source>
</evidence>
<evidence type="ECO:0000256" key="3">
    <source>
        <dbReference type="ARBA" id="ARBA00022989"/>
    </source>
</evidence>
<keyword evidence="8" id="KW-1185">Reference proteome</keyword>
<dbReference type="AlphaFoldDB" id="A0A923HTX1"/>
<evidence type="ECO:0000256" key="2">
    <source>
        <dbReference type="ARBA" id="ARBA00022692"/>
    </source>
</evidence>
<evidence type="ECO:0000256" key="4">
    <source>
        <dbReference type="ARBA" id="ARBA00023136"/>
    </source>
</evidence>
<name>A0A923HTX1_9BURK</name>
<feature type="transmembrane region" description="Helical" evidence="5">
    <location>
        <begin position="35"/>
        <end position="54"/>
    </location>
</feature>
<keyword evidence="3 5" id="KW-1133">Transmembrane helix</keyword>
<sequence>MSTPHKNKTLATFLSFSLGSFGAHRFYLHGKTDPIAWLHALSLPLSILLSKLYFNLNDFVTYGPWLISLLVALFMTLILGLKSDEKWDAKYNASSGQKSDSSWLLALILVFAVGCGAITLIGMMARAFDLLYTGGAYG</sequence>
<reference evidence="7" key="1">
    <citation type="submission" date="2020-08" db="EMBL/GenBank/DDBJ databases">
        <title>Novel species isolated from subtropical streams in China.</title>
        <authorList>
            <person name="Lu H."/>
        </authorList>
    </citation>
    <scope>NUCLEOTIDE SEQUENCE</scope>
    <source>
        <strain evidence="7">LX22W</strain>
    </source>
</reference>
<feature type="domain" description="TM2" evidence="6">
    <location>
        <begin position="5"/>
        <end position="38"/>
    </location>
</feature>
<dbReference type="RefSeq" id="WP_186917897.1">
    <property type="nucleotide sequence ID" value="NZ_JACOFZ010000012.1"/>
</dbReference>
<dbReference type="Proteomes" id="UP000627446">
    <property type="component" value="Unassembled WGS sequence"/>
</dbReference>
<dbReference type="InterPro" id="IPR007829">
    <property type="entry name" value="TM2"/>
</dbReference>
<comment type="caution">
    <text evidence="7">The sequence shown here is derived from an EMBL/GenBank/DDBJ whole genome shotgun (WGS) entry which is preliminary data.</text>
</comment>
<protein>
    <submittedName>
        <fullName evidence="7">TM2 domain-containing protein</fullName>
    </submittedName>
</protein>
<keyword evidence="2 5" id="KW-0812">Transmembrane</keyword>
<dbReference type="EMBL" id="JACOFZ010000012">
    <property type="protein sequence ID" value="MBC3883295.1"/>
    <property type="molecule type" value="Genomic_DNA"/>
</dbReference>
<accession>A0A923HTX1</accession>
<evidence type="ECO:0000313" key="8">
    <source>
        <dbReference type="Proteomes" id="UP000627446"/>
    </source>
</evidence>
<evidence type="ECO:0000259" key="6">
    <source>
        <dbReference type="Pfam" id="PF05154"/>
    </source>
</evidence>
<organism evidence="7 8">
    <name type="scientific">Undibacterium nitidum</name>
    <dbReference type="NCBI Taxonomy" id="2762298"/>
    <lineage>
        <taxon>Bacteria</taxon>
        <taxon>Pseudomonadati</taxon>
        <taxon>Pseudomonadota</taxon>
        <taxon>Betaproteobacteria</taxon>
        <taxon>Burkholderiales</taxon>
        <taxon>Oxalobacteraceae</taxon>
        <taxon>Undibacterium</taxon>
    </lineage>
</organism>
<dbReference type="Pfam" id="PF05154">
    <property type="entry name" value="TM2"/>
    <property type="match status" value="1"/>
</dbReference>
<evidence type="ECO:0000256" key="5">
    <source>
        <dbReference type="SAM" id="Phobius"/>
    </source>
</evidence>
<dbReference type="GO" id="GO:0016020">
    <property type="term" value="C:membrane"/>
    <property type="evidence" value="ECO:0007669"/>
    <property type="project" value="UniProtKB-SubCell"/>
</dbReference>
<evidence type="ECO:0000313" key="7">
    <source>
        <dbReference type="EMBL" id="MBC3883295.1"/>
    </source>
</evidence>
<proteinExistence type="predicted"/>